<sequence>MPKHDDPSDSEHEETPENSSSDSEEAGKPSNGQQGQVGGMPEYEKQRLARIAENRARMEALGLPEMASSLMGSAQNVRNKKKEKGKAKVLEDDDDYRPEEEGPSSSSEEEAIDDYDEDYLDEKSSGARKKKNKGSEPKNAPTRSSLSNSDYVDDDDWALKQAIALSLQDSAGSGVGHRPSQCSDAVNATVNERKGESQIQEDTGRRKRKKSQFASRLQMTEGELVLHFYQFDEKWNGGISARDLQRVATAHDFMWTDREVADMIHLFDSDGDAKLSLEDFRKIAVRCNIIKAPDNA</sequence>
<feature type="region of interest" description="Disordered" evidence="1">
    <location>
        <begin position="72"/>
        <end position="150"/>
    </location>
</feature>
<protein>
    <recommendedName>
        <fullName evidence="2">EF-hand domain-containing protein</fullName>
    </recommendedName>
</protein>
<feature type="compositionally biased region" description="Basic residues" evidence="1">
    <location>
        <begin position="78"/>
        <end position="87"/>
    </location>
</feature>
<feature type="region of interest" description="Disordered" evidence="1">
    <location>
        <begin position="169"/>
        <end position="212"/>
    </location>
</feature>
<reference evidence="3 4" key="1">
    <citation type="journal article" date="2023" name="G3 (Bethesda)">
        <title>A chromosome-length genome assembly and annotation of blackberry (Rubus argutus, cv. 'Hillquist').</title>
        <authorList>
            <person name="Bruna T."/>
            <person name="Aryal R."/>
            <person name="Dudchenko O."/>
            <person name="Sargent D.J."/>
            <person name="Mead D."/>
            <person name="Buti M."/>
            <person name="Cavallini A."/>
            <person name="Hytonen T."/>
            <person name="Andres J."/>
            <person name="Pham M."/>
            <person name="Weisz D."/>
            <person name="Mascagni F."/>
            <person name="Usai G."/>
            <person name="Natali L."/>
            <person name="Bassil N."/>
            <person name="Fernandez G.E."/>
            <person name="Lomsadze A."/>
            <person name="Armour M."/>
            <person name="Olukolu B."/>
            <person name="Poorten T."/>
            <person name="Britton C."/>
            <person name="Davik J."/>
            <person name="Ashrafi H."/>
            <person name="Aiden E.L."/>
            <person name="Borodovsky M."/>
            <person name="Worthington M."/>
        </authorList>
    </citation>
    <scope>NUCLEOTIDE SEQUENCE [LARGE SCALE GENOMIC DNA]</scope>
    <source>
        <strain evidence="3">PI 553951</strain>
    </source>
</reference>
<dbReference type="InterPro" id="IPR011992">
    <property type="entry name" value="EF-hand-dom_pair"/>
</dbReference>
<dbReference type="Gene3D" id="1.10.238.10">
    <property type="entry name" value="EF-hand"/>
    <property type="match status" value="1"/>
</dbReference>
<feature type="region of interest" description="Disordered" evidence="1">
    <location>
        <begin position="1"/>
        <end position="51"/>
    </location>
</feature>
<gene>
    <name evidence="3" type="ORF">M0R45_034810</name>
</gene>
<dbReference type="AlphaFoldDB" id="A0AAW1VUX0"/>
<proteinExistence type="predicted"/>
<name>A0AAW1VUX0_RUBAR</name>
<feature type="compositionally biased region" description="Acidic residues" evidence="1">
    <location>
        <begin position="91"/>
        <end position="120"/>
    </location>
</feature>
<organism evidence="3 4">
    <name type="scientific">Rubus argutus</name>
    <name type="common">Southern blackberry</name>
    <dbReference type="NCBI Taxonomy" id="59490"/>
    <lineage>
        <taxon>Eukaryota</taxon>
        <taxon>Viridiplantae</taxon>
        <taxon>Streptophyta</taxon>
        <taxon>Embryophyta</taxon>
        <taxon>Tracheophyta</taxon>
        <taxon>Spermatophyta</taxon>
        <taxon>Magnoliopsida</taxon>
        <taxon>eudicotyledons</taxon>
        <taxon>Gunneridae</taxon>
        <taxon>Pentapetalae</taxon>
        <taxon>rosids</taxon>
        <taxon>fabids</taxon>
        <taxon>Rosales</taxon>
        <taxon>Rosaceae</taxon>
        <taxon>Rosoideae</taxon>
        <taxon>Rosoideae incertae sedis</taxon>
        <taxon>Rubus</taxon>
    </lineage>
</organism>
<feature type="compositionally biased region" description="Basic and acidic residues" evidence="1">
    <location>
        <begin position="42"/>
        <end position="51"/>
    </location>
</feature>
<dbReference type="InterPro" id="IPR002048">
    <property type="entry name" value="EF_hand_dom"/>
</dbReference>
<dbReference type="Proteomes" id="UP001457282">
    <property type="component" value="Unassembled WGS sequence"/>
</dbReference>
<accession>A0AAW1VUX0</accession>
<evidence type="ECO:0000256" key="1">
    <source>
        <dbReference type="SAM" id="MobiDB-lite"/>
    </source>
</evidence>
<dbReference type="PROSITE" id="PS50222">
    <property type="entry name" value="EF_HAND_2"/>
    <property type="match status" value="1"/>
</dbReference>
<comment type="caution">
    <text evidence="3">The sequence shown here is derived from an EMBL/GenBank/DDBJ whole genome shotgun (WGS) entry which is preliminary data.</text>
</comment>
<evidence type="ECO:0000313" key="3">
    <source>
        <dbReference type="EMBL" id="KAK9910871.1"/>
    </source>
</evidence>
<dbReference type="SUPFAM" id="SSF47473">
    <property type="entry name" value="EF-hand"/>
    <property type="match status" value="1"/>
</dbReference>
<keyword evidence="4" id="KW-1185">Reference proteome</keyword>
<dbReference type="EMBL" id="JBEDUW010000007">
    <property type="protein sequence ID" value="KAK9910871.1"/>
    <property type="molecule type" value="Genomic_DNA"/>
</dbReference>
<evidence type="ECO:0000313" key="4">
    <source>
        <dbReference type="Proteomes" id="UP001457282"/>
    </source>
</evidence>
<dbReference type="GO" id="GO:0005509">
    <property type="term" value="F:calcium ion binding"/>
    <property type="evidence" value="ECO:0007669"/>
    <property type="project" value="InterPro"/>
</dbReference>
<feature type="domain" description="EF-hand" evidence="2">
    <location>
        <begin position="255"/>
        <end position="290"/>
    </location>
</feature>
<feature type="compositionally biased region" description="Polar residues" evidence="1">
    <location>
        <begin position="141"/>
        <end position="150"/>
    </location>
</feature>
<evidence type="ECO:0000259" key="2">
    <source>
        <dbReference type="PROSITE" id="PS50222"/>
    </source>
</evidence>
<feature type="compositionally biased region" description="Polar residues" evidence="1">
    <location>
        <begin position="180"/>
        <end position="190"/>
    </location>
</feature>
<feature type="compositionally biased region" description="Basic and acidic residues" evidence="1">
    <location>
        <begin position="1"/>
        <end position="15"/>
    </location>
</feature>